<keyword evidence="1" id="KW-1133">Transmembrane helix</keyword>
<dbReference type="SUPFAM" id="SSF54523">
    <property type="entry name" value="Pili subunits"/>
    <property type="match status" value="1"/>
</dbReference>
<evidence type="ECO:0000313" key="2">
    <source>
        <dbReference type="EMBL" id="QDU32150.1"/>
    </source>
</evidence>
<gene>
    <name evidence="2" type="ORF">KS4_01790</name>
</gene>
<protein>
    <recommendedName>
        <fullName evidence="4">Prepilin-type N-terminal cleavage/methylation domain-containing protein</fullName>
    </recommendedName>
</protein>
<dbReference type="InterPro" id="IPR012902">
    <property type="entry name" value="N_methyl_site"/>
</dbReference>
<keyword evidence="1" id="KW-0812">Transmembrane</keyword>
<dbReference type="Gene3D" id="3.30.700.10">
    <property type="entry name" value="Glycoprotein, Type 4 Pilin"/>
    <property type="match status" value="1"/>
</dbReference>
<dbReference type="PANTHER" id="PTHR30093">
    <property type="entry name" value="GENERAL SECRETION PATHWAY PROTEIN G"/>
    <property type="match status" value="1"/>
</dbReference>
<dbReference type="AlphaFoldDB" id="A0A517YPK0"/>
<dbReference type="KEGG" id="pcor:KS4_01790"/>
<accession>A0A517YPK0</accession>
<feature type="transmembrane region" description="Helical" evidence="1">
    <location>
        <begin position="12"/>
        <end position="34"/>
    </location>
</feature>
<dbReference type="EMBL" id="CP036425">
    <property type="protein sequence ID" value="QDU32150.1"/>
    <property type="molecule type" value="Genomic_DNA"/>
</dbReference>
<dbReference type="InterPro" id="IPR045584">
    <property type="entry name" value="Pilin-like"/>
</dbReference>
<proteinExistence type="predicted"/>
<evidence type="ECO:0008006" key="4">
    <source>
        <dbReference type="Google" id="ProtNLM"/>
    </source>
</evidence>
<sequence length="251" mass="27964">MLMDRRTRHAFTLIELLVVISIISILIGLLLPALGAARNAALGSVCSNNIRQILIANTIFTNDHKGRVPANRIELKTGVHVTWRAFMARKGYLPETDAWLCPASPSEALTEEGKTISNSNCISDPNANYALNGELVWEYKNEREPMGKLLAENVRRNSEVVLVLETRSYWPDLRYNSVDGRGTSPSASDDDGGGYFAYWHGGKGANWGMFDGHVESMTLSEIAQPDCHWHDANEPEGYHSDWKDRLASAYQ</sequence>
<dbReference type="NCBIfam" id="TIGR02532">
    <property type="entry name" value="IV_pilin_GFxxxE"/>
    <property type="match status" value="1"/>
</dbReference>
<organism evidence="2 3">
    <name type="scientific">Poriferisphaera corsica</name>
    <dbReference type="NCBI Taxonomy" id="2528020"/>
    <lineage>
        <taxon>Bacteria</taxon>
        <taxon>Pseudomonadati</taxon>
        <taxon>Planctomycetota</taxon>
        <taxon>Phycisphaerae</taxon>
        <taxon>Phycisphaerales</taxon>
        <taxon>Phycisphaeraceae</taxon>
        <taxon>Poriferisphaera</taxon>
    </lineage>
</organism>
<evidence type="ECO:0000313" key="3">
    <source>
        <dbReference type="Proteomes" id="UP000317369"/>
    </source>
</evidence>
<evidence type="ECO:0000256" key="1">
    <source>
        <dbReference type="SAM" id="Phobius"/>
    </source>
</evidence>
<keyword evidence="1" id="KW-0472">Membrane</keyword>
<name>A0A517YPK0_9BACT</name>
<dbReference type="PANTHER" id="PTHR30093:SF2">
    <property type="entry name" value="TYPE II SECRETION SYSTEM PROTEIN H"/>
    <property type="match status" value="1"/>
</dbReference>
<keyword evidence="3" id="KW-1185">Reference proteome</keyword>
<dbReference type="Pfam" id="PF07963">
    <property type="entry name" value="N_methyl"/>
    <property type="match status" value="1"/>
</dbReference>
<dbReference type="Proteomes" id="UP000317369">
    <property type="component" value="Chromosome"/>
</dbReference>
<reference evidence="2 3" key="1">
    <citation type="submission" date="2019-02" db="EMBL/GenBank/DDBJ databases">
        <title>Deep-cultivation of Planctomycetes and their phenomic and genomic characterization uncovers novel biology.</title>
        <authorList>
            <person name="Wiegand S."/>
            <person name="Jogler M."/>
            <person name="Boedeker C."/>
            <person name="Pinto D."/>
            <person name="Vollmers J."/>
            <person name="Rivas-Marin E."/>
            <person name="Kohn T."/>
            <person name="Peeters S.H."/>
            <person name="Heuer A."/>
            <person name="Rast P."/>
            <person name="Oberbeckmann S."/>
            <person name="Bunk B."/>
            <person name="Jeske O."/>
            <person name="Meyerdierks A."/>
            <person name="Storesund J.E."/>
            <person name="Kallscheuer N."/>
            <person name="Luecker S."/>
            <person name="Lage O.M."/>
            <person name="Pohl T."/>
            <person name="Merkel B.J."/>
            <person name="Hornburger P."/>
            <person name="Mueller R.-W."/>
            <person name="Bruemmer F."/>
            <person name="Labrenz M."/>
            <person name="Spormann A.M."/>
            <person name="Op den Camp H."/>
            <person name="Overmann J."/>
            <person name="Amann R."/>
            <person name="Jetten M.S.M."/>
            <person name="Mascher T."/>
            <person name="Medema M.H."/>
            <person name="Devos D.P."/>
            <person name="Kaster A.-K."/>
            <person name="Ovreas L."/>
            <person name="Rohde M."/>
            <person name="Galperin M.Y."/>
            <person name="Jogler C."/>
        </authorList>
    </citation>
    <scope>NUCLEOTIDE SEQUENCE [LARGE SCALE GENOMIC DNA]</scope>
    <source>
        <strain evidence="2 3">KS4</strain>
    </source>
</reference>